<dbReference type="PROSITE" id="PS50166">
    <property type="entry name" value="IMPORTIN_B_NT"/>
    <property type="match status" value="1"/>
</dbReference>
<evidence type="ECO:0000259" key="8">
    <source>
        <dbReference type="PROSITE" id="PS50166"/>
    </source>
</evidence>
<evidence type="ECO:0000313" key="9">
    <source>
        <dbReference type="EMBL" id="CAB9525463.1"/>
    </source>
</evidence>
<dbReference type="Gene3D" id="1.25.10.10">
    <property type="entry name" value="Leucine-rich Repeat Variant"/>
    <property type="match status" value="1"/>
</dbReference>
<evidence type="ECO:0000256" key="2">
    <source>
        <dbReference type="ARBA" id="ARBA00004496"/>
    </source>
</evidence>
<dbReference type="GO" id="GO:0005049">
    <property type="term" value="F:nuclear export signal receptor activity"/>
    <property type="evidence" value="ECO:0007669"/>
    <property type="project" value="TreeGrafter"/>
</dbReference>
<dbReference type="OrthoDB" id="3268246at2759"/>
<dbReference type="InterPro" id="IPR013713">
    <property type="entry name" value="XPO2_central"/>
</dbReference>
<evidence type="ECO:0000313" key="10">
    <source>
        <dbReference type="Proteomes" id="UP001153069"/>
    </source>
</evidence>
<dbReference type="Proteomes" id="UP001153069">
    <property type="component" value="Unassembled WGS sequence"/>
</dbReference>
<keyword evidence="5" id="KW-0963">Cytoplasm</keyword>
<dbReference type="GO" id="GO:0005829">
    <property type="term" value="C:cytosol"/>
    <property type="evidence" value="ECO:0007669"/>
    <property type="project" value="TreeGrafter"/>
</dbReference>
<dbReference type="EMBL" id="CAICTM010001677">
    <property type="protein sequence ID" value="CAB9525463.1"/>
    <property type="molecule type" value="Genomic_DNA"/>
</dbReference>
<keyword evidence="4" id="KW-0813">Transport</keyword>
<comment type="similarity">
    <text evidence="3">Belongs to the XPO2/CSE1 family.</text>
</comment>
<feature type="domain" description="Importin N-terminal" evidence="8">
    <location>
        <begin position="25"/>
        <end position="104"/>
    </location>
</feature>
<dbReference type="PANTHER" id="PTHR10997:SF8">
    <property type="entry name" value="EXPORTIN-2"/>
    <property type="match status" value="1"/>
</dbReference>
<dbReference type="Pfam" id="PF03378">
    <property type="entry name" value="CAS_CSE1"/>
    <property type="match status" value="1"/>
</dbReference>
<dbReference type="GO" id="GO:0006606">
    <property type="term" value="P:protein import into nucleus"/>
    <property type="evidence" value="ECO:0007669"/>
    <property type="project" value="TreeGrafter"/>
</dbReference>
<dbReference type="InterPro" id="IPR011989">
    <property type="entry name" value="ARM-like"/>
</dbReference>
<dbReference type="InterPro" id="IPR005043">
    <property type="entry name" value="XPO2_C"/>
</dbReference>
<dbReference type="FunFam" id="1.25.10.10:FF:000507">
    <property type="entry name" value="Exportin-2"/>
    <property type="match status" value="1"/>
</dbReference>
<evidence type="ECO:0000256" key="3">
    <source>
        <dbReference type="ARBA" id="ARBA00008669"/>
    </source>
</evidence>
<proteinExistence type="inferred from homology"/>
<keyword evidence="10" id="KW-1185">Reference proteome</keyword>
<comment type="subcellular location">
    <subcellularLocation>
        <location evidence="2">Cytoplasm</location>
    </subcellularLocation>
    <subcellularLocation>
        <location evidence="1">Nucleus</location>
    </subcellularLocation>
</comment>
<dbReference type="GO" id="GO:0006611">
    <property type="term" value="P:protein export from nucleus"/>
    <property type="evidence" value="ECO:0007669"/>
    <property type="project" value="TreeGrafter"/>
</dbReference>
<dbReference type="GO" id="GO:0031267">
    <property type="term" value="F:small GTPase binding"/>
    <property type="evidence" value="ECO:0007669"/>
    <property type="project" value="InterPro"/>
</dbReference>
<evidence type="ECO:0000256" key="7">
    <source>
        <dbReference type="ARBA" id="ARBA00023242"/>
    </source>
</evidence>
<protein>
    <submittedName>
        <fullName evidence="9">Importin alpha re-exporter</fullName>
    </submittedName>
</protein>
<dbReference type="InterPro" id="IPR001494">
    <property type="entry name" value="Importin-beta_N"/>
</dbReference>
<dbReference type="AlphaFoldDB" id="A0A9N8HWP5"/>
<evidence type="ECO:0000256" key="4">
    <source>
        <dbReference type="ARBA" id="ARBA00022448"/>
    </source>
</evidence>
<dbReference type="Pfam" id="PF08506">
    <property type="entry name" value="Cse1"/>
    <property type="match status" value="1"/>
</dbReference>
<evidence type="ECO:0000256" key="1">
    <source>
        <dbReference type="ARBA" id="ARBA00004123"/>
    </source>
</evidence>
<organism evidence="9 10">
    <name type="scientific">Seminavis robusta</name>
    <dbReference type="NCBI Taxonomy" id="568900"/>
    <lineage>
        <taxon>Eukaryota</taxon>
        <taxon>Sar</taxon>
        <taxon>Stramenopiles</taxon>
        <taxon>Ochrophyta</taxon>
        <taxon>Bacillariophyta</taxon>
        <taxon>Bacillariophyceae</taxon>
        <taxon>Bacillariophycidae</taxon>
        <taxon>Naviculales</taxon>
        <taxon>Naviculaceae</taxon>
        <taxon>Seminavis</taxon>
    </lineage>
</organism>
<dbReference type="PANTHER" id="PTHR10997">
    <property type="entry name" value="IMPORTIN-7, 8, 11"/>
    <property type="match status" value="1"/>
</dbReference>
<evidence type="ECO:0000256" key="5">
    <source>
        <dbReference type="ARBA" id="ARBA00022490"/>
    </source>
</evidence>
<dbReference type="InterPro" id="IPR016024">
    <property type="entry name" value="ARM-type_fold"/>
</dbReference>
<keyword evidence="6" id="KW-0653">Protein transport</keyword>
<accession>A0A9N8HWP5</accession>
<dbReference type="SUPFAM" id="SSF48371">
    <property type="entry name" value="ARM repeat"/>
    <property type="match status" value="1"/>
</dbReference>
<comment type="caution">
    <text evidence="9">The sequence shown here is derived from an EMBL/GenBank/DDBJ whole genome shotgun (WGS) entry which is preliminary data.</text>
</comment>
<sequence length="978" mass="109351">MSTPDQLKQIFEQTLNPDANVRKNAENALNEARKLPGHSLHLLQIVANASSPQEGPIRQASAVHFKNIIKKGWDLQSDDGTDGIVISPEDRNTIKGHLVELMCTVPNQIQAQLSEAISLIAKVDYPAQWDNLLPQLVSQFGSTDPAVVNGVLKTANSIFKSFRYVGRSDGLYSVIKYTLERIQAPLLKLCIDTGNLVDMHANDPAQLAPRLESLRLICRIFFSLNYQDLPEFFEDHMKEWMEQFSKYLQYKNPVVIDDSEDTEPGPIDKLQAAIIQNLALYADKDEEPFLPFLPEFTKLVWNLLMTVSDKPKHDSLATTSIKFLSSLVSKLMHKNLFEADQTLGEIVTRIVIPNLQFRESDEELFEDDPREYIVTEVEGSDSESRRRCSQDLLRAMCRQFEEKTTTICLEHVKTMLANYSSNPNAHWRAKDAAIHLMLGIAARKESSLGVSETNPGVNLMDFFAGQILPDLQDANHDSRPVVKATALKFVTTFRNQFSTQELVQLFPMIIAQMGSPVVVVHTFAAYSIERLLNAKDATTKQPKLGRAELQPFLEPLFTALFGIVDNVEWNENDYVMKCVMRALSVADEDVVPITQIVIEKLTTALERVAKNPRNPQFNHFLFESIAVLVRAVCAKNPTATGALENLLFPPFQTILQNDIVEFTPYVFQVLAQLLEFRSADGGLGQYEPLFRPLLTPTLWERKGNVPALTRLMQAYLMKAAPQLVQGGYLQGMLGCFQKMLSVPATEADAFNLLISLAMYVPPNDMQQYNSTIFNMLLTMLQKAKGRSPVKFSRFANHIIRYFAVYVAKYGAAQFMTNLNSIQQGLAVNIIAQVWLKRLQEDAPKGLDAKAQVVGLTKLLVETPVDNAQLWCAMFFCISRVLATTSLAAGIEGADLEDMMIGEVQYDSNFSSLVNAKKKAVDPVPEVPDPAIFVSQAIQQLSASNPGRLTPLVQESLKDDPKLAQGIDSMLKSNNVRLA</sequence>
<keyword evidence="7" id="KW-0539">Nucleus</keyword>
<evidence type="ECO:0000256" key="6">
    <source>
        <dbReference type="ARBA" id="ARBA00022927"/>
    </source>
</evidence>
<name>A0A9N8HWP5_9STRA</name>
<reference evidence="9" key="1">
    <citation type="submission" date="2020-06" db="EMBL/GenBank/DDBJ databases">
        <authorList>
            <consortium name="Plant Systems Biology data submission"/>
        </authorList>
    </citation>
    <scope>NUCLEOTIDE SEQUENCE</scope>
    <source>
        <strain evidence="9">D6</strain>
    </source>
</reference>
<dbReference type="SMART" id="SM00913">
    <property type="entry name" value="IBN_N"/>
    <property type="match status" value="1"/>
</dbReference>
<gene>
    <name evidence="9" type="ORF">SEMRO_1679_G290710.1</name>
</gene>
<dbReference type="GO" id="GO:0005635">
    <property type="term" value="C:nuclear envelope"/>
    <property type="evidence" value="ECO:0007669"/>
    <property type="project" value="TreeGrafter"/>
</dbReference>
<dbReference type="Pfam" id="PF03810">
    <property type="entry name" value="IBN_N"/>
    <property type="match status" value="1"/>
</dbReference>